<dbReference type="OrthoDB" id="5936191at2"/>
<sequence length="270" mass="29067">MAEKRIVWREEGVLEGALVRSIFLFLVAMSAGMLALDLRDQLDLTLDEGAEQVTRVVIQPPSRTDQERPYFPKALPVIRGAGSPKMPGVPDKPTPDMVAGRMSFHVGANGDVSAVGRIETGSSDDFEKFLDHDGKGAKTIWLLSPGGSVPDAISMGRSVRKRGLDTMVADNGYCASSCPLMFAGGVRRTAGKHALIGVHQVSAVAKGAETWGDGISAAQQISARCVEYLVSMGVDPDSWIKAMRTPKERLYIFRTDELHLLKITTGAAKT</sequence>
<keyword evidence="3" id="KW-1185">Reference proteome</keyword>
<evidence type="ECO:0000313" key="2">
    <source>
        <dbReference type="EMBL" id="SFV26070.1"/>
    </source>
</evidence>
<keyword evidence="1" id="KW-0812">Transmembrane</keyword>
<dbReference type="Gene3D" id="3.90.226.10">
    <property type="entry name" value="2-enoyl-CoA Hydratase, Chain A, domain 1"/>
    <property type="match status" value="1"/>
</dbReference>
<dbReference type="InterPro" id="IPR029045">
    <property type="entry name" value="ClpP/crotonase-like_dom_sf"/>
</dbReference>
<gene>
    <name evidence="2" type="ORF">SAMN04488557_0312</name>
</gene>
<keyword evidence="1" id="KW-1133">Transmembrane helix</keyword>
<reference evidence="3" key="1">
    <citation type="submission" date="2016-10" db="EMBL/GenBank/DDBJ databases">
        <authorList>
            <person name="Varghese N."/>
            <person name="Submissions S."/>
        </authorList>
    </citation>
    <scope>NUCLEOTIDE SEQUENCE [LARGE SCALE GENOMIC DNA]</scope>
    <source>
        <strain evidence="3">DSM 1565</strain>
    </source>
</reference>
<dbReference type="EMBL" id="FPCH01000001">
    <property type="protein sequence ID" value="SFV26070.1"/>
    <property type="molecule type" value="Genomic_DNA"/>
</dbReference>
<accession>A0A1I7MUJ5</accession>
<evidence type="ECO:0000313" key="3">
    <source>
        <dbReference type="Proteomes" id="UP000199423"/>
    </source>
</evidence>
<keyword evidence="1" id="KW-0472">Membrane</keyword>
<organism evidence="2 3">
    <name type="scientific">Hyphomicrobium facile</name>
    <dbReference type="NCBI Taxonomy" id="51670"/>
    <lineage>
        <taxon>Bacteria</taxon>
        <taxon>Pseudomonadati</taxon>
        <taxon>Pseudomonadota</taxon>
        <taxon>Alphaproteobacteria</taxon>
        <taxon>Hyphomicrobiales</taxon>
        <taxon>Hyphomicrobiaceae</taxon>
        <taxon>Hyphomicrobium</taxon>
    </lineage>
</organism>
<dbReference type="SUPFAM" id="SSF52096">
    <property type="entry name" value="ClpP/crotonase"/>
    <property type="match status" value="1"/>
</dbReference>
<evidence type="ECO:0000256" key="1">
    <source>
        <dbReference type="SAM" id="Phobius"/>
    </source>
</evidence>
<protein>
    <submittedName>
        <fullName evidence="2">Uncharacterized protein</fullName>
    </submittedName>
</protein>
<name>A0A1I7MUJ5_9HYPH</name>
<dbReference type="STRING" id="51670.SAMN04488557_0312"/>
<feature type="transmembrane region" description="Helical" evidence="1">
    <location>
        <begin position="17"/>
        <end position="36"/>
    </location>
</feature>
<dbReference type="RefSeq" id="WP_092863254.1">
    <property type="nucleotide sequence ID" value="NZ_FPCH01000001.1"/>
</dbReference>
<dbReference type="Proteomes" id="UP000199423">
    <property type="component" value="Unassembled WGS sequence"/>
</dbReference>
<proteinExistence type="predicted"/>
<dbReference type="AlphaFoldDB" id="A0A1I7MUJ5"/>